<dbReference type="RefSeq" id="WP_170011605.1">
    <property type="nucleotide sequence ID" value="NZ_JABCRE010000002.1"/>
</dbReference>
<accession>A0A848QMD9</accession>
<name>A0A848QMD9_9SPHN</name>
<evidence type="ECO:0000313" key="2">
    <source>
        <dbReference type="Proteomes" id="UP000561181"/>
    </source>
</evidence>
<comment type="caution">
    <text evidence="1">The sequence shown here is derived from an EMBL/GenBank/DDBJ whole genome shotgun (WGS) entry which is preliminary data.</text>
</comment>
<dbReference type="Pfam" id="PF16162">
    <property type="entry name" value="KwaB"/>
    <property type="match status" value="1"/>
</dbReference>
<evidence type="ECO:0000313" key="1">
    <source>
        <dbReference type="EMBL" id="NMW31787.1"/>
    </source>
</evidence>
<reference evidence="1 2" key="1">
    <citation type="submission" date="2020-04" db="EMBL/GenBank/DDBJ databases">
        <authorList>
            <person name="Liu A."/>
        </authorList>
    </citation>
    <scope>NUCLEOTIDE SEQUENCE [LARGE SCALE GENOMIC DNA]</scope>
    <source>
        <strain evidence="1 2">RZ02</strain>
    </source>
</reference>
<keyword evidence="2" id="KW-1185">Reference proteome</keyword>
<sequence length="307" mass="34778">MPLPQNLLDYDITNASVTVWLFKKSGGTGGTVPNYNGRWITTTDALDTALRTAMQTQRDQIEETIPFSLLAQNNEASALAIDTLETHAPIVAEKTHAPLQDKAVRSLQQIQNTSFYVIRLVHNNIPLLGVRKTDTTWQSKKRRMKIDVVFDNEGLTLDEQPAFSLSQYLDFFIFGEQIFVLNKSNFESVLHYKAAHEEDFAALRSQDEFAALFSDMTAIQTYVGTNKIHLRRASAIRQKGHYLDEEFMQRLRAGFARVGLNIEFDNNGRIVPTIDTCPDIFQALLDHRLTSSFSETNYDVQDATPII</sequence>
<dbReference type="AlphaFoldDB" id="A0A848QMD9"/>
<proteinExistence type="predicted"/>
<gene>
    <name evidence="1" type="ORF">HKD42_06920</name>
</gene>
<dbReference type="InterPro" id="IPR032359">
    <property type="entry name" value="KwaB-like"/>
</dbReference>
<dbReference type="EMBL" id="JABCRE010000002">
    <property type="protein sequence ID" value="NMW31787.1"/>
    <property type="molecule type" value="Genomic_DNA"/>
</dbReference>
<dbReference type="Proteomes" id="UP000561181">
    <property type="component" value="Unassembled WGS sequence"/>
</dbReference>
<organism evidence="1 2">
    <name type="scientific">Pontixanthobacter rizhaonensis</name>
    <dbReference type="NCBI Taxonomy" id="2730337"/>
    <lineage>
        <taxon>Bacteria</taxon>
        <taxon>Pseudomonadati</taxon>
        <taxon>Pseudomonadota</taxon>
        <taxon>Alphaproteobacteria</taxon>
        <taxon>Sphingomonadales</taxon>
        <taxon>Erythrobacteraceae</taxon>
        <taxon>Pontixanthobacter</taxon>
    </lineage>
</organism>
<protein>
    <submittedName>
        <fullName evidence="1">DUF4868 domain-containing protein</fullName>
    </submittedName>
</protein>